<gene>
    <name evidence="2" type="ORF">OWR29_14740</name>
</gene>
<sequence>MYAVLLLLLAVFAAAAVTHLLRRRRRRRAAAAGLDAAVPTFRVVALGPRGSGKTLLLASMHHQMRLPGARVWFLQTSHADTVQLSGWFNQVADVDSDWPHGTAPGETRDFTFDVRTRAASGAVHTVMTLNYLEYAGGVLTEPRPPGEGFQEELLAHIRDADALFGIVDGFQLRQWADGNRAGRVKLQHSLTTMVTLMLGEHRPITFVITEGDLLRDLDADEDGRLAMVRKLLMTNPDFRELVKVHGRHRIVRLIPASAVGPDFAGIDPEGHVRKRPDGEVRPSNVDAPLPAVVPDVFEQVEQRVDHARRHALMEDVRRQTAGGPGAAPAELGSYVARAAGTLDPIYFVFVGEAVTELERGKAARQRLRSEAEEFRGARSAAFVLRSPVRGPEVVRSRRPLVLAGVAVALVLVAVLILLATARSPEPACEPAPGLEDCQTPAVEVIQARL</sequence>
<evidence type="ECO:0000256" key="1">
    <source>
        <dbReference type="SAM" id="Phobius"/>
    </source>
</evidence>
<dbReference type="SUPFAM" id="SSF52540">
    <property type="entry name" value="P-loop containing nucleoside triphosphate hydrolases"/>
    <property type="match status" value="1"/>
</dbReference>
<reference evidence="2" key="1">
    <citation type="submission" date="2022-11" db="EMBL/GenBank/DDBJ databases">
        <authorList>
            <person name="Somphong A."/>
            <person name="Phongsopitanun W."/>
        </authorList>
    </citation>
    <scope>NUCLEOTIDE SEQUENCE</scope>
    <source>
        <strain evidence="2">Pm04-4</strain>
    </source>
</reference>
<dbReference type="InterPro" id="IPR027417">
    <property type="entry name" value="P-loop_NTPase"/>
</dbReference>
<keyword evidence="3" id="KW-1185">Reference proteome</keyword>
<accession>A0ABT4AYD2</accession>
<dbReference type="Proteomes" id="UP001151002">
    <property type="component" value="Unassembled WGS sequence"/>
</dbReference>
<organism evidence="2 3">
    <name type="scientific">Paractinoplanes pyxinae</name>
    <dbReference type="NCBI Taxonomy" id="2997416"/>
    <lineage>
        <taxon>Bacteria</taxon>
        <taxon>Bacillati</taxon>
        <taxon>Actinomycetota</taxon>
        <taxon>Actinomycetes</taxon>
        <taxon>Micromonosporales</taxon>
        <taxon>Micromonosporaceae</taxon>
        <taxon>Paractinoplanes</taxon>
    </lineage>
</organism>
<keyword evidence="1" id="KW-1133">Transmembrane helix</keyword>
<dbReference type="RefSeq" id="WP_267563367.1">
    <property type="nucleotide sequence ID" value="NZ_JAPNTZ010000005.1"/>
</dbReference>
<name>A0ABT4AYD2_9ACTN</name>
<comment type="caution">
    <text evidence="2">The sequence shown here is derived from an EMBL/GenBank/DDBJ whole genome shotgun (WGS) entry which is preliminary data.</text>
</comment>
<feature type="transmembrane region" description="Helical" evidence="1">
    <location>
        <begin position="400"/>
        <end position="419"/>
    </location>
</feature>
<protein>
    <submittedName>
        <fullName evidence="2">Uncharacterized protein</fullName>
    </submittedName>
</protein>
<keyword evidence="1" id="KW-0472">Membrane</keyword>
<keyword evidence="1" id="KW-0812">Transmembrane</keyword>
<proteinExistence type="predicted"/>
<dbReference type="EMBL" id="JAPNTZ010000005">
    <property type="protein sequence ID" value="MCY1139254.1"/>
    <property type="molecule type" value="Genomic_DNA"/>
</dbReference>
<evidence type="ECO:0000313" key="3">
    <source>
        <dbReference type="Proteomes" id="UP001151002"/>
    </source>
</evidence>
<evidence type="ECO:0000313" key="2">
    <source>
        <dbReference type="EMBL" id="MCY1139254.1"/>
    </source>
</evidence>